<dbReference type="InterPro" id="IPR036513">
    <property type="entry name" value="STAS_dom_sf"/>
</dbReference>
<dbReference type="InterPro" id="IPR002645">
    <property type="entry name" value="STAS_dom"/>
</dbReference>
<dbReference type="Pfam" id="PF01740">
    <property type="entry name" value="STAS"/>
    <property type="match status" value="1"/>
</dbReference>
<dbReference type="Proteomes" id="UP000239663">
    <property type="component" value="Unassembled WGS sequence"/>
</dbReference>
<dbReference type="Gene3D" id="3.30.750.24">
    <property type="entry name" value="STAS domain"/>
    <property type="match status" value="1"/>
</dbReference>
<sequence length="253" mass="29255">MQLIDIPLPLPYVVIDSNGRIISSNSRALNLFDLRTKQIDDIIDSESMNKLTTNTWQQDEQNPIEVVLKTRNNPLALFDLFISWDHENQLHILFAAKDKTTQIYTDQIMHLQSRLANTDFELYEQKEKLEDTIYRMNSLSGPFIPLTATMGYIPLFGDLTEEKIHVISGNVLHSIFIGEYDDILVDLTSIANIEETGLHKFMDLLKTIHLMNGNKVQLIGANPRIAKILYKENFSLYVNFKPSLQYILKNYYQ</sequence>
<evidence type="ECO:0000313" key="3">
    <source>
        <dbReference type="Proteomes" id="UP000239663"/>
    </source>
</evidence>
<protein>
    <submittedName>
        <fullName evidence="2">Stressosome protein rsbRB</fullName>
    </submittedName>
</protein>
<comment type="caution">
    <text evidence="2">The sequence shown here is derived from an EMBL/GenBank/DDBJ whole genome shotgun (WGS) entry which is preliminary data.</text>
</comment>
<feature type="domain" description="STAS" evidence="1">
    <location>
        <begin position="183"/>
        <end position="229"/>
    </location>
</feature>
<evidence type="ECO:0000313" key="2">
    <source>
        <dbReference type="EMBL" id="PQD95366.1"/>
    </source>
</evidence>
<proteinExistence type="predicted"/>
<gene>
    <name evidence="2" type="ORF">CYL18_08745</name>
</gene>
<dbReference type="SUPFAM" id="SSF52091">
    <property type="entry name" value="SpoIIaa-like"/>
    <property type="match status" value="1"/>
</dbReference>
<dbReference type="EMBL" id="PKOZ01000004">
    <property type="protein sequence ID" value="PQD95366.1"/>
    <property type="molecule type" value="Genomic_DNA"/>
</dbReference>
<keyword evidence="3" id="KW-1185">Reference proteome</keyword>
<organism evidence="2 3">
    <name type="scientific">Pradoshia eiseniae</name>
    <dbReference type="NCBI Taxonomy" id="2064768"/>
    <lineage>
        <taxon>Bacteria</taxon>
        <taxon>Bacillati</taxon>
        <taxon>Bacillota</taxon>
        <taxon>Bacilli</taxon>
        <taxon>Bacillales</taxon>
        <taxon>Bacillaceae</taxon>
        <taxon>Pradoshia</taxon>
    </lineage>
</organism>
<reference evidence="2 3" key="1">
    <citation type="submission" date="2017-12" db="EMBL/GenBank/DDBJ databases">
        <title>Taxonomic description and draft genome of Pradoshia cofamensis Gen. nov., sp. nov., a thermotolerant bacillale isolated from anterior gut of earthworm Eisenia fetida.</title>
        <authorList>
            <person name="Saha T."/>
            <person name="Chakraborty R."/>
        </authorList>
    </citation>
    <scope>NUCLEOTIDE SEQUENCE [LARGE SCALE GENOMIC DNA]</scope>
    <source>
        <strain evidence="2 3">EAG3</strain>
    </source>
</reference>
<dbReference type="RefSeq" id="WP_104849121.1">
    <property type="nucleotide sequence ID" value="NZ_PKOZ01000004.1"/>
</dbReference>
<name>A0A2S7N025_9BACI</name>
<dbReference type="OrthoDB" id="2624594at2"/>
<dbReference type="AlphaFoldDB" id="A0A2S7N025"/>
<dbReference type="PROSITE" id="PS50801">
    <property type="entry name" value="STAS"/>
    <property type="match status" value="1"/>
</dbReference>
<evidence type="ECO:0000259" key="1">
    <source>
        <dbReference type="PROSITE" id="PS50801"/>
    </source>
</evidence>
<accession>A0A2S7N025</accession>